<reference evidence="3 4" key="1">
    <citation type="submission" date="2019-02" db="EMBL/GenBank/DDBJ databases">
        <authorList>
            <person name="Li S.-H."/>
        </authorList>
    </citation>
    <scope>NUCLEOTIDE SEQUENCE [LARGE SCALE GENOMIC DNA]</scope>
    <source>
        <strain evidence="3 4">IMCC14385</strain>
    </source>
</reference>
<dbReference type="GO" id="GO:0031956">
    <property type="term" value="F:medium-chain fatty acid-CoA ligase activity"/>
    <property type="evidence" value="ECO:0007669"/>
    <property type="project" value="TreeGrafter"/>
</dbReference>
<organism evidence="3 4">
    <name type="scientific">Halioglobus maricola</name>
    <dbReference type="NCBI Taxonomy" id="2601894"/>
    <lineage>
        <taxon>Bacteria</taxon>
        <taxon>Pseudomonadati</taxon>
        <taxon>Pseudomonadota</taxon>
        <taxon>Gammaproteobacteria</taxon>
        <taxon>Cellvibrionales</taxon>
        <taxon>Halieaceae</taxon>
        <taxon>Halioglobus</taxon>
    </lineage>
</organism>
<evidence type="ECO:0000259" key="1">
    <source>
        <dbReference type="Pfam" id="PF00501"/>
    </source>
</evidence>
<evidence type="ECO:0000313" key="3">
    <source>
        <dbReference type="EMBL" id="QFU75199.1"/>
    </source>
</evidence>
<gene>
    <name evidence="3" type="ORF">EY643_05785</name>
</gene>
<feature type="domain" description="AMP-dependent synthetase/ligase" evidence="1">
    <location>
        <begin position="48"/>
        <end position="424"/>
    </location>
</feature>
<dbReference type="InterPro" id="IPR045851">
    <property type="entry name" value="AMP-bd_C_sf"/>
</dbReference>
<dbReference type="GO" id="GO:0006631">
    <property type="term" value="P:fatty acid metabolic process"/>
    <property type="evidence" value="ECO:0007669"/>
    <property type="project" value="TreeGrafter"/>
</dbReference>
<dbReference type="Gene3D" id="3.40.50.980">
    <property type="match status" value="2"/>
</dbReference>
<dbReference type="SUPFAM" id="SSF56801">
    <property type="entry name" value="Acetyl-CoA synthetase-like"/>
    <property type="match status" value="1"/>
</dbReference>
<dbReference type="Proteomes" id="UP000326287">
    <property type="component" value="Chromosome"/>
</dbReference>
<dbReference type="KEGG" id="halc:EY643_05785"/>
<feature type="domain" description="AMP-binding enzyme C-terminal" evidence="2">
    <location>
        <begin position="474"/>
        <end position="550"/>
    </location>
</feature>
<evidence type="ECO:0000313" key="4">
    <source>
        <dbReference type="Proteomes" id="UP000326287"/>
    </source>
</evidence>
<name>A0A5P9NI25_9GAMM</name>
<dbReference type="Pfam" id="PF13193">
    <property type="entry name" value="AMP-binding_C"/>
    <property type="match status" value="1"/>
</dbReference>
<dbReference type="EMBL" id="CP036422">
    <property type="protein sequence ID" value="QFU75199.1"/>
    <property type="molecule type" value="Genomic_DNA"/>
</dbReference>
<dbReference type="Gene3D" id="2.30.38.10">
    <property type="entry name" value="Luciferase, Domain 3"/>
    <property type="match status" value="1"/>
</dbReference>
<dbReference type="OrthoDB" id="9803968at2"/>
<protein>
    <submittedName>
        <fullName evidence="3">AMP-dependent synthetase</fullName>
    </submittedName>
</protein>
<dbReference type="InterPro" id="IPR000873">
    <property type="entry name" value="AMP-dep_synth/lig_dom"/>
</dbReference>
<accession>A0A5P9NI25</accession>
<dbReference type="PROSITE" id="PS00455">
    <property type="entry name" value="AMP_BINDING"/>
    <property type="match status" value="1"/>
</dbReference>
<proteinExistence type="predicted"/>
<keyword evidence="4" id="KW-1185">Reference proteome</keyword>
<dbReference type="AlphaFoldDB" id="A0A5P9NI25"/>
<dbReference type="Gene3D" id="3.30.300.30">
    <property type="match status" value="1"/>
</dbReference>
<dbReference type="PANTHER" id="PTHR43201:SF32">
    <property type="entry name" value="2-SUCCINYLBENZOATE--COA LIGASE, CHLOROPLASTIC_PEROXISOMAL"/>
    <property type="match status" value="1"/>
</dbReference>
<dbReference type="RefSeq" id="WP_152661305.1">
    <property type="nucleotide sequence ID" value="NZ_CP036422.1"/>
</dbReference>
<evidence type="ECO:0000259" key="2">
    <source>
        <dbReference type="Pfam" id="PF13193"/>
    </source>
</evidence>
<dbReference type="InterPro" id="IPR025110">
    <property type="entry name" value="AMP-bd_C"/>
</dbReference>
<dbReference type="InterPro" id="IPR020845">
    <property type="entry name" value="AMP-binding_CS"/>
</dbReference>
<dbReference type="PANTHER" id="PTHR43201">
    <property type="entry name" value="ACYL-COA SYNTHETASE"/>
    <property type="match status" value="1"/>
</dbReference>
<sequence length="566" mass="61542">MYDILQQTIDELTAPDQMFAITETEVRGQTLKAWTHAPANLRDFWLSSAGHGDKDYLVYQNERLTYAQAHEQVARIANWLHTNGVGPGDKVAIAMRNYPEWMLSYWAIACAGATSVGVNAWWVPEELKYGLADSQTSLLICDQERLERFEEIRDAFPDMKVVTTRCETPAWATPWETLLSAPAELPEVEIDPDDDACIFYTSGTTGKPKGAQLTHQGCTNNVLSTLFSNLSQLNAVGKLSEKEGNDPMPPAATSPATIIAAPLFHVTTNNCAAQAQTFLGGKLVHMYKWDAGEALRIIEEEKITTFSSVPVMTREMIAHPDFATRDTSSMAMFGGGGAPVQADLVDKVSERGRGALPAQGYGLTETCGLVASSLGVFLSDKPGAAGRIVPTCEVCAIDSEGNALPAGEIGEICLRSIQVIKGYLNRPDATAETIVDGWLRTGDIGYVDADDFVYLVDRAKDMVLRGGENIYCSEVETVLFKFPGVAECAVFSVPDERLGEEVGAAIVPETGASFSAGELRAFCKDHLSPFKIPKYIWITDTPLPRNATGKFMKRELQSSLAVENAS</sequence>
<dbReference type="Pfam" id="PF00501">
    <property type="entry name" value="AMP-binding"/>
    <property type="match status" value="1"/>
</dbReference>